<feature type="compositionally biased region" description="Low complexity" evidence="1">
    <location>
        <begin position="191"/>
        <end position="211"/>
    </location>
</feature>
<keyword evidence="3" id="KW-1185">Reference proteome</keyword>
<evidence type="ECO:0000313" key="2">
    <source>
        <dbReference type="EMBL" id="MBO3740583.1"/>
    </source>
</evidence>
<name>A0ABS3URP3_9ACTN</name>
<evidence type="ECO:0000313" key="3">
    <source>
        <dbReference type="Proteomes" id="UP000679690"/>
    </source>
</evidence>
<accession>A0ABS3URP3</accession>
<evidence type="ECO:0000256" key="1">
    <source>
        <dbReference type="SAM" id="MobiDB-lite"/>
    </source>
</evidence>
<comment type="caution">
    <text evidence="2">The sequence shown here is derived from an EMBL/GenBank/DDBJ whole genome shotgun (WGS) entry which is preliminary data.</text>
</comment>
<proteinExistence type="predicted"/>
<protein>
    <submittedName>
        <fullName evidence="2">Uncharacterized protein</fullName>
    </submittedName>
</protein>
<organism evidence="2 3">
    <name type="scientific">Actinoplanes flavus</name>
    <dbReference type="NCBI Taxonomy" id="2820290"/>
    <lineage>
        <taxon>Bacteria</taxon>
        <taxon>Bacillati</taxon>
        <taxon>Actinomycetota</taxon>
        <taxon>Actinomycetes</taxon>
        <taxon>Micromonosporales</taxon>
        <taxon>Micromonosporaceae</taxon>
        <taxon>Actinoplanes</taxon>
    </lineage>
</organism>
<sequence length="294" mass="29430">MIGGVTAWAVLLLGGGLWSVRSDPPTVPEQRDAGQALPVLREAAGAVVSAAQGGEWALRLGALRVEECALTPAWDGAEISREVTVYVPEGEARAALDGIAAGLPAGYRAGMTVTRGATRLSLFADAGEFVGVTAEASSADQVLRILISSGCRPGVERLDRADPASGPAPELLTETLAALGKPSPADGNPSPADGNPSPADGGPSPADGGPSTADGGPSTGETRAVACPDGGTAATFVADGGAAQPDSEPLGMPEGTLPVWVEPGAWAYRIGSESVVVTTEGGRWQVSLTTGCRQ</sequence>
<reference evidence="2 3" key="1">
    <citation type="submission" date="2021-03" db="EMBL/GenBank/DDBJ databases">
        <title>Actinoplanes flavus sp. nov., a novel actinomycete isolated from Coconut Palm rhizosphere soil.</title>
        <authorList>
            <person name="Luo X."/>
        </authorList>
    </citation>
    <scope>NUCLEOTIDE SEQUENCE [LARGE SCALE GENOMIC DNA]</scope>
    <source>
        <strain evidence="2 3">NEAU-H7</strain>
    </source>
</reference>
<dbReference type="EMBL" id="JAGFNS010000016">
    <property type="protein sequence ID" value="MBO3740583.1"/>
    <property type="molecule type" value="Genomic_DNA"/>
</dbReference>
<feature type="region of interest" description="Disordered" evidence="1">
    <location>
        <begin position="179"/>
        <end position="254"/>
    </location>
</feature>
<dbReference type="Proteomes" id="UP000679690">
    <property type="component" value="Unassembled WGS sequence"/>
</dbReference>
<gene>
    <name evidence="2" type="ORF">J5X75_24040</name>
</gene>